<name>A0AAE0A1V8_9ROSI</name>
<evidence type="ECO:0000256" key="1">
    <source>
        <dbReference type="ARBA" id="ARBA00009861"/>
    </source>
</evidence>
<accession>A0AAE0A1V8</accession>
<protein>
    <submittedName>
        <fullName evidence="2">Uncharacterized protein</fullName>
    </submittedName>
</protein>
<dbReference type="GO" id="GO:0016747">
    <property type="term" value="F:acyltransferase activity, transferring groups other than amino-acyl groups"/>
    <property type="evidence" value="ECO:0007669"/>
    <property type="project" value="TreeGrafter"/>
</dbReference>
<sequence>MVAKGELRVSISKKEVVAAELPLQEHWLPLSNMYLLLPAVDVGVLFCYQNTTSHGFGAMVGALKKAMAKALVSYYALAGEMVPTPLATQLKCGGLVVGCTFDHRVADAYSANMFLVSWADMAQSKPIFRLPSFRRSLLNPKRPGCVDPTLDDMYVPTSTLPPPKQPLEDDDDDLISRIYYVTIDQLNHLQSLATSDGHKRTKWWHSVTPETTTKLQKWESLLMEGVGYVKEEARSIHG</sequence>
<evidence type="ECO:0000313" key="3">
    <source>
        <dbReference type="Proteomes" id="UP001281410"/>
    </source>
</evidence>
<dbReference type="AlphaFoldDB" id="A0AAE0A1V8"/>
<reference evidence="2" key="1">
    <citation type="journal article" date="2023" name="Plant J.">
        <title>Genome sequences and population genomics provide insights into the demographic history, inbreeding, and mutation load of two 'living fossil' tree species of Dipteronia.</title>
        <authorList>
            <person name="Feng Y."/>
            <person name="Comes H.P."/>
            <person name="Chen J."/>
            <person name="Zhu S."/>
            <person name="Lu R."/>
            <person name="Zhang X."/>
            <person name="Li P."/>
            <person name="Qiu J."/>
            <person name="Olsen K.M."/>
            <person name="Qiu Y."/>
        </authorList>
    </citation>
    <scope>NUCLEOTIDE SEQUENCE</scope>
    <source>
        <strain evidence="2">NBL</strain>
    </source>
</reference>
<dbReference type="Gene3D" id="3.30.559.10">
    <property type="entry name" value="Chloramphenicol acetyltransferase-like domain"/>
    <property type="match status" value="2"/>
</dbReference>
<keyword evidence="3" id="KW-1185">Reference proteome</keyword>
<dbReference type="Pfam" id="PF02458">
    <property type="entry name" value="Transferase"/>
    <property type="match status" value="2"/>
</dbReference>
<dbReference type="Proteomes" id="UP001281410">
    <property type="component" value="Unassembled WGS sequence"/>
</dbReference>
<comment type="similarity">
    <text evidence="1">Belongs to the plant acyltransferase family.</text>
</comment>
<comment type="caution">
    <text evidence="2">The sequence shown here is derived from an EMBL/GenBank/DDBJ whole genome shotgun (WGS) entry which is preliminary data.</text>
</comment>
<organism evidence="2 3">
    <name type="scientific">Dipteronia sinensis</name>
    <dbReference type="NCBI Taxonomy" id="43782"/>
    <lineage>
        <taxon>Eukaryota</taxon>
        <taxon>Viridiplantae</taxon>
        <taxon>Streptophyta</taxon>
        <taxon>Embryophyta</taxon>
        <taxon>Tracheophyta</taxon>
        <taxon>Spermatophyta</taxon>
        <taxon>Magnoliopsida</taxon>
        <taxon>eudicotyledons</taxon>
        <taxon>Gunneridae</taxon>
        <taxon>Pentapetalae</taxon>
        <taxon>rosids</taxon>
        <taxon>malvids</taxon>
        <taxon>Sapindales</taxon>
        <taxon>Sapindaceae</taxon>
        <taxon>Hippocastanoideae</taxon>
        <taxon>Acereae</taxon>
        <taxon>Dipteronia</taxon>
    </lineage>
</organism>
<dbReference type="InterPro" id="IPR050317">
    <property type="entry name" value="Plant_Fungal_Acyltransferase"/>
</dbReference>
<evidence type="ECO:0000313" key="2">
    <source>
        <dbReference type="EMBL" id="KAK3198511.1"/>
    </source>
</evidence>
<dbReference type="PANTHER" id="PTHR31642">
    <property type="entry name" value="TRICHOTHECENE 3-O-ACETYLTRANSFERASE"/>
    <property type="match status" value="1"/>
</dbReference>
<dbReference type="EMBL" id="JANJYJ010000007">
    <property type="protein sequence ID" value="KAK3198511.1"/>
    <property type="molecule type" value="Genomic_DNA"/>
</dbReference>
<dbReference type="PANTHER" id="PTHR31642:SF266">
    <property type="entry name" value="HXXXD-TYPE ACYL-TRANSFERASE FAMILY PROTEIN"/>
    <property type="match status" value="1"/>
</dbReference>
<proteinExistence type="inferred from homology"/>
<dbReference type="InterPro" id="IPR023213">
    <property type="entry name" value="CAT-like_dom_sf"/>
</dbReference>
<gene>
    <name evidence="2" type="ORF">Dsin_021926</name>
</gene>